<evidence type="ECO:0000313" key="2">
    <source>
        <dbReference type="Proteomes" id="UP000827889"/>
    </source>
</evidence>
<dbReference type="RefSeq" id="XP_048134315.1">
    <property type="nucleotide sequence ID" value="XM_048278358.1"/>
</dbReference>
<reference evidence="3" key="1">
    <citation type="submission" date="2025-08" db="UniProtKB">
        <authorList>
            <consortium name="RefSeq"/>
        </authorList>
    </citation>
    <scope>IDENTIFICATION</scope>
    <source>
        <tissue evidence="3">Leaf</tissue>
    </source>
</reference>
<dbReference type="SMART" id="SM00256">
    <property type="entry name" value="FBOX"/>
    <property type="match status" value="1"/>
</dbReference>
<name>A0ABM3HCI3_9MYRT</name>
<organism evidence="2 3">
    <name type="scientific">Rhodamnia argentea</name>
    <dbReference type="NCBI Taxonomy" id="178133"/>
    <lineage>
        <taxon>Eukaryota</taxon>
        <taxon>Viridiplantae</taxon>
        <taxon>Streptophyta</taxon>
        <taxon>Embryophyta</taxon>
        <taxon>Tracheophyta</taxon>
        <taxon>Spermatophyta</taxon>
        <taxon>Magnoliopsida</taxon>
        <taxon>eudicotyledons</taxon>
        <taxon>Gunneridae</taxon>
        <taxon>Pentapetalae</taxon>
        <taxon>rosids</taxon>
        <taxon>malvids</taxon>
        <taxon>Myrtales</taxon>
        <taxon>Myrtaceae</taxon>
        <taxon>Myrtoideae</taxon>
        <taxon>Myrteae</taxon>
        <taxon>Australasian group</taxon>
        <taxon>Rhodamnia</taxon>
    </lineage>
</organism>
<evidence type="ECO:0000313" key="3">
    <source>
        <dbReference type="RefSeq" id="XP_048134315.1"/>
    </source>
</evidence>
<dbReference type="NCBIfam" id="TIGR01640">
    <property type="entry name" value="F_box_assoc_1"/>
    <property type="match status" value="1"/>
</dbReference>
<dbReference type="Gene3D" id="1.20.1280.50">
    <property type="match status" value="1"/>
</dbReference>
<dbReference type="InterPro" id="IPR006527">
    <property type="entry name" value="F-box-assoc_dom_typ1"/>
</dbReference>
<dbReference type="Pfam" id="PF00646">
    <property type="entry name" value="F-box"/>
    <property type="match status" value="1"/>
</dbReference>
<dbReference type="InterPro" id="IPR050796">
    <property type="entry name" value="SCF_F-box_component"/>
</dbReference>
<accession>A0ABM3HCI3</accession>
<dbReference type="Pfam" id="PF07734">
    <property type="entry name" value="FBA_1"/>
    <property type="match status" value="1"/>
</dbReference>
<dbReference type="InterPro" id="IPR036047">
    <property type="entry name" value="F-box-like_dom_sf"/>
</dbReference>
<dbReference type="SUPFAM" id="SSF81383">
    <property type="entry name" value="F-box domain"/>
    <property type="match status" value="1"/>
</dbReference>
<dbReference type="CDD" id="cd22157">
    <property type="entry name" value="F-box_AtFBW1-like"/>
    <property type="match status" value="1"/>
</dbReference>
<dbReference type="InterPro" id="IPR017451">
    <property type="entry name" value="F-box-assoc_interact_dom"/>
</dbReference>
<protein>
    <submittedName>
        <fullName evidence="3">F-box/kelch-repeat protein At3g23880-like</fullName>
    </submittedName>
</protein>
<dbReference type="InterPro" id="IPR001810">
    <property type="entry name" value="F-box_dom"/>
</dbReference>
<dbReference type="PANTHER" id="PTHR31672">
    <property type="entry name" value="BNACNNG10540D PROTEIN"/>
    <property type="match status" value="1"/>
</dbReference>
<gene>
    <name evidence="3" type="primary">LOC125314925</name>
</gene>
<proteinExistence type="predicted"/>
<evidence type="ECO:0000259" key="1">
    <source>
        <dbReference type="PROSITE" id="PS50181"/>
    </source>
</evidence>
<sequence length="364" mass="41782">MSSDDNPKLPQHVVVEILKRLPVKSLLRFRCVCRSWRSTVDDPCFVALHLNASALDSSNRHTVCLDWSHPFRKLCSVFSDESLTLPPQSQVELPLVAPDSHYVIIGSCNGLICVAEVVEKLQYICYKQIHLWNLFTRKRKVVLQPDPQHPILRLGFGFDARSNDYKIVRLRHYPGRVRKEELVAQIYSLSTDSWRILEYEGTDVWARGPPAVFFNGSLHWFLLKFNDLHYVYSSILSFDVAHEVFDEMALPEELCCMNLVLSVAVVNGLLAVLISCKEEVRYGESCSVWVMREYGVPESWTKLYTFETCTRVKQFYGFTRNSEVLMVMADGGRVSWNPITRQFKDLPFSTKCDVGTIVESLVSL</sequence>
<dbReference type="Proteomes" id="UP000827889">
    <property type="component" value="Chromosome 4"/>
</dbReference>
<dbReference type="GeneID" id="125314925"/>
<dbReference type="PROSITE" id="PS50181">
    <property type="entry name" value="FBOX"/>
    <property type="match status" value="1"/>
</dbReference>
<keyword evidence="2" id="KW-1185">Reference proteome</keyword>
<feature type="domain" description="F-box" evidence="1">
    <location>
        <begin position="3"/>
        <end position="48"/>
    </location>
</feature>
<dbReference type="PANTHER" id="PTHR31672:SF13">
    <property type="entry name" value="F-BOX PROTEIN CPR30-LIKE"/>
    <property type="match status" value="1"/>
</dbReference>